<name>A0A956RNE2_UNCEI</name>
<organism evidence="1 2">
    <name type="scientific">Eiseniibacteriota bacterium</name>
    <dbReference type="NCBI Taxonomy" id="2212470"/>
    <lineage>
        <taxon>Bacteria</taxon>
        <taxon>Candidatus Eiseniibacteriota</taxon>
    </lineage>
</organism>
<comment type="caution">
    <text evidence="1">The sequence shown here is derived from an EMBL/GenBank/DDBJ whole genome shotgun (WGS) entry which is preliminary data.</text>
</comment>
<dbReference type="EMBL" id="JAGQHR010000096">
    <property type="protein sequence ID" value="MCA9727003.1"/>
    <property type="molecule type" value="Genomic_DNA"/>
</dbReference>
<protein>
    <submittedName>
        <fullName evidence="1">Uncharacterized protein</fullName>
    </submittedName>
</protein>
<dbReference type="Proteomes" id="UP000697710">
    <property type="component" value="Unassembled WGS sequence"/>
</dbReference>
<sequence>MGRQRSLTRSDLELLHEALSYMRRRVFDQAESVRIKGVLDRIEEMLLDPTTEPRFLRISPPEQEAMERQVESFCVELTHRGGSEAGRQQASRLRRLIGAGAGSSRLGWFRRLFGR</sequence>
<evidence type="ECO:0000313" key="2">
    <source>
        <dbReference type="Proteomes" id="UP000697710"/>
    </source>
</evidence>
<evidence type="ECO:0000313" key="1">
    <source>
        <dbReference type="EMBL" id="MCA9727003.1"/>
    </source>
</evidence>
<reference evidence="1" key="2">
    <citation type="journal article" date="2021" name="Microbiome">
        <title>Successional dynamics and alternative stable states in a saline activated sludge microbial community over 9 years.</title>
        <authorList>
            <person name="Wang Y."/>
            <person name="Ye J."/>
            <person name="Ju F."/>
            <person name="Liu L."/>
            <person name="Boyd J.A."/>
            <person name="Deng Y."/>
            <person name="Parks D.H."/>
            <person name="Jiang X."/>
            <person name="Yin X."/>
            <person name="Woodcroft B.J."/>
            <person name="Tyson G.W."/>
            <person name="Hugenholtz P."/>
            <person name="Polz M.F."/>
            <person name="Zhang T."/>
        </authorList>
    </citation>
    <scope>NUCLEOTIDE SEQUENCE</scope>
    <source>
        <strain evidence="1">HKST-UBA01</strain>
    </source>
</reference>
<gene>
    <name evidence="1" type="ORF">KC729_04915</name>
</gene>
<reference evidence="1" key="1">
    <citation type="submission" date="2020-04" db="EMBL/GenBank/DDBJ databases">
        <authorList>
            <person name="Zhang T."/>
        </authorList>
    </citation>
    <scope>NUCLEOTIDE SEQUENCE</scope>
    <source>
        <strain evidence="1">HKST-UBA01</strain>
    </source>
</reference>
<accession>A0A956RNE2</accession>
<dbReference type="AlphaFoldDB" id="A0A956RNE2"/>
<proteinExistence type="predicted"/>